<evidence type="ECO:0000256" key="1">
    <source>
        <dbReference type="SAM" id="MobiDB-lite"/>
    </source>
</evidence>
<dbReference type="Proteomes" id="UP001165082">
    <property type="component" value="Unassembled WGS sequence"/>
</dbReference>
<proteinExistence type="predicted"/>
<dbReference type="AlphaFoldDB" id="A0A9W7E5T9"/>
<evidence type="ECO:0000313" key="3">
    <source>
        <dbReference type="Proteomes" id="UP001165082"/>
    </source>
</evidence>
<feature type="compositionally biased region" description="Gly residues" evidence="1">
    <location>
        <begin position="22"/>
        <end position="31"/>
    </location>
</feature>
<feature type="non-terminal residue" evidence="2">
    <location>
        <position position="1"/>
    </location>
</feature>
<sequence>THSRASPTHGKRVASSRAHAGKQGGLDGSEGGADSAMDVTAVGSRVPYYAFVRSTGRWRGRGTDDMVRAFNALKAVVNLELLGDGGFTEPDNGDMSRMVEEAVNGGDMSRWSRDEVMCCLSDVVHCMRRKLVGGEEGFVGIPSKILGGIKKMLKTTGRGLSGRGLSSYDLEKDVWDFIIQRKKQL</sequence>
<protein>
    <submittedName>
        <fullName evidence="2">Uncharacterized protein</fullName>
    </submittedName>
</protein>
<feature type="region of interest" description="Disordered" evidence="1">
    <location>
        <begin position="1"/>
        <end position="33"/>
    </location>
</feature>
<keyword evidence="3" id="KW-1185">Reference proteome</keyword>
<comment type="caution">
    <text evidence="2">The sequence shown here is derived from an EMBL/GenBank/DDBJ whole genome shotgun (WGS) entry which is preliminary data.</text>
</comment>
<name>A0A9W7E5T9_9STRA</name>
<gene>
    <name evidence="2" type="ORF">TrRE_jg1938</name>
</gene>
<feature type="compositionally biased region" description="Basic residues" evidence="1">
    <location>
        <begin position="1"/>
        <end position="14"/>
    </location>
</feature>
<accession>A0A9W7E5T9</accession>
<dbReference type="EMBL" id="BRXZ01002746">
    <property type="protein sequence ID" value="GMH69334.1"/>
    <property type="molecule type" value="Genomic_DNA"/>
</dbReference>
<organism evidence="2 3">
    <name type="scientific">Triparma retinervis</name>
    <dbReference type="NCBI Taxonomy" id="2557542"/>
    <lineage>
        <taxon>Eukaryota</taxon>
        <taxon>Sar</taxon>
        <taxon>Stramenopiles</taxon>
        <taxon>Ochrophyta</taxon>
        <taxon>Bolidophyceae</taxon>
        <taxon>Parmales</taxon>
        <taxon>Triparmaceae</taxon>
        <taxon>Triparma</taxon>
    </lineage>
</organism>
<evidence type="ECO:0000313" key="2">
    <source>
        <dbReference type="EMBL" id="GMH69334.1"/>
    </source>
</evidence>
<reference evidence="2" key="1">
    <citation type="submission" date="2022-07" db="EMBL/GenBank/DDBJ databases">
        <title>Genome analysis of Parmales, a sister group of diatoms, reveals the evolutionary specialization of diatoms from phago-mixotrophs to photoautotrophs.</title>
        <authorList>
            <person name="Ban H."/>
            <person name="Sato S."/>
            <person name="Yoshikawa S."/>
            <person name="Kazumasa Y."/>
            <person name="Nakamura Y."/>
            <person name="Ichinomiya M."/>
            <person name="Saitoh K."/>
            <person name="Sato N."/>
            <person name="Blanc-Mathieu R."/>
            <person name="Endo H."/>
            <person name="Kuwata A."/>
            <person name="Ogata H."/>
        </authorList>
    </citation>
    <scope>NUCLEOTIDE SEQUENCE</scope>
</reference>